<dbReference type="AlphaFoldDB" id="A0A1H3PJ15"/>
<evidence type="ECO:0000256" key="7">
    <source>
        <dbReference type="SAM" id="SignalP"/>
    </source>
</evidence>
<organism evidence="9 10">
    <name type="scientific">Geodermatophilus africanus</name>
    <dbReference type="NCBI Taxonomy" id="1137993"/>
    <lineage>
        <taxon>Bacteria</taxon>
        <taxon>Bacillati</taxon>
        <taxon>Actinomycetota</taxon>
        <taxon>Actinomycetes</taxon>
        <taxon>Geodermatophilales</taxon>
        <taxon>Geodermatophilaceae</taxon>
        <taxon>Geodermatophilus</taxon>
    </lineage>
</organism>
<comment type="similarity">
    <text evidence="1">Belongs to the glycerophosphoryl diester phosphodiesterase family.</text>
</comment>
<feature type="chain" id="PRO_5011564284" description="glycerophosphodiester phosphodiesterase" evidence="7">
    <location>
        <begin position="31"/>
        <end position="375"/>
    </location>
</feature>
<evidence type="ECO:0000313" key="10">
    <source>
        <dbReference type="Proteomes" id="UP000198921"/>
    </source>
</evidence>
<dbReference type="PROSITE" id="PS51704">
    <property type="entry name" value="GP_PDE"/>
    <property type="match status" value="1"/>
</dbReference>
<evidence type="ECO:0000256" key="1">
    <source>
        <dbReference type="ARBA" id="ARBA00007277"/>
    </source>
</evidence>
<dbReference type="EMBL" id="FNOT01000016">
    <property type="protein sequence ID" value="SDZ00805.1"/>
    <property type="molecule type" value="Genomic_DNA"/>
</dbReference>
<dbReference type="InterPro" id="IPR030395">
    <property type="entry name" value="GP_PDE_dom"/>
</dbReference>
<evidence type="ECO:0000259" key="8">
    <source>
        <dbReference type="PROSITE" id="PS51704"/>
    </source>
</evidence>
<reference evidence="10" key="1">
    <citation type="submission" date="2016-10" db="EMBL/GenBank/DDBJ databases">
        <authorList>
            <person name="Varghese N."/>
            <person name="Submissions S."/>
        </authorList>
    </citation>
    <scope>NUCLEOTIDE SEQUENCE [LARGE SCALE GENOMIC DNA]</scope>
    <source>
        <strain evidence="10">DSM 45422</strain>
    </source>
</reference>
<keyword evidence="4" id="KW-0319">Glycerol metabolism</keyword>
<dbReference type="Pfam" id="PF03009">
    <property type="entry name" value="GDPD"/>
    <property type="match status" value="1"/>
</dbReference>
<feature type="signal peptide" evidence="7">
    <location>
        <begin position="1"/>
        <end position="30"/>
    </location>
</feature>
<keyword evidence="5" id="KW-0378">Hydrolase</keyword>
<dbReference type="RefSeq" id="WP_091160827.1">
    <property type="nucleotide sequence ID" value="NZ_FNOT01000016.1"/>
</dbReference>
<keyword evidence="10" id="KW-1185">Reference proteome</keyword>
<evidence type="ECO:0000256" key="3">
    <source>
        <dbReference type="ARBA" id="ARBA00022729"/>
    </source>
</evidence>
<gene>
    <name evidence="9" type="ORF">SAMN05660209_04335</name>
</gene>
<name>A0A1H3PJ15_9ACTN</name>
<dbReference type="InterPro" id="IPR017946">
    <property type="entry name" value="PLC-like_Pdiesterase_TIM-brl"/>
</dbReference>
<dbReference type="PANTHER" id="PTHR43620:SF7">
    <property type="entry name" value="GLYCEROPHOSPHODIESTER PHOSPHODIESTERASE GDPD5-RELATED"/>
    <property type="match status" value="1"/>
</dbReference>
<dbReference type="Gene3D" id="3.20.20.190">
    <property type="entry name" value="Phosphatidylinositol (PI) phosphodiesterase"/>
    <property type="match status" value="1"/>
</dbReference>
<dbReference type="PANTHER" id="PTHR43620">
    <property type="entry name" value="GLYCEROPHOSPHORYL DIESTER PHOSPHODIESTERASE"/>
    <property type="match status" value="1"/>
</dbReference>
<dbReference type="STRING" id="1137993.SAMN05660209_04335"/>
<dbReference type="EC" id="3.1.4.46" evidence="2"/>
<comment type="catalytic activity">
    <reaction evidence="6">
        <text>a sn-glycero-3-phosphodiester + H2O = an alcohol + sn-glycerol 3-phosphate + H(+)</text>
        <dbReference type="Rhea" id="RHEA:12969"/>
        <dbReference type="ChEBI" id="CHEBI:15377"/>
        <dbReference type="ChEBI" id="CHEBI:15378"/>
        <dbReference type="ChEBI" id="CHEBI:30879"/>
        <dbReference type="ChEBI" id="CHEBI:57597"/>
        <dbReference type="ChEBI" id="CHEBI:83408"/>
        <dbReference type="EC" id="3.1.4.46"/>
    </reaction>
</comment>
<dbReference type="SUPFAM" id="SSF51695">
    <property type="entry name" value="PLC-like phosphodiesterases"/>
    <property type="match status" value="1"/>
</dbReference>
<dbReference type="GO" id="GO:0008889">
    <property type="term" value="F:glycerophosphodiester phosphodiesterase activity"/>
    <property type="evidence" value="ECO:0007669"/>
    <property type="project" value="UniProtKB-EC"/>
</dbReference>
<dbReference type="CDD" id="cd08602">
    <property type="entry name" value="GDPD_ScGlpQ1_like"/>
    <property type="match status" value="1"/>
</dbReference>
<evidence type="ECO:0000256" key="4">
    <source>
        <dbReference type="ARBA" id="ARBA00022798"/>
    </source>
</evidence>
<feature type="domain" description="GP-PDE" evidence="8">
    <location>
        <begin position="44"/>
        <end position="370"/>
    </location>
</feature>
<dbReference type="GO" id="GO:0006071">
    <property type="term" value="P:glycerol metabolic process"/>
    <property type="evidence" value="ECO:0007669"/>
    <property type="project" value="UniProtKB-KW"/>
</dbReference>
<dbReference type="GO" id="GO:0006629">
    <property type="term" value="P:lipid metabolic process"/>
    <property type="evidence" value="ECO:0007669"/>
    <property type="project" value="InterPro"/>
</dbReference>
<sequence>MPRAHRRTALLTASVVAVPLLLTGPAPATAAPPRDEAGPGADQLLVIGHRGASGYRPEHTLASYELAARMGADYIEPDVVSTSDGVLVARHENEISGTTDVAERPEFADRRRTKTIDGVELTGWFTEDFTLAELRTLRAVERLPDIREENTLYDGLYDVPTLDEVLELRAELSRELRREVGVYIETKHPTYFDSIDLSLEEPLVEDLDEAELDRRNAPVFVQSFETANLRELDEVVDVPLVQLLSATGAPADLVASGDPRTYADLSTAEGLAGIGEYADGVGPEKAQVIPREADGTLGEPTSFVADAHAADLLVHPYTFRNENEFLPAELRDPGEEPGDYGRAIEEQLVFWETGIDGIFTDNPDTGVVSRDLFQD</sequence>
<proteinExistence type="inferred from homology"/>
<evidence type="ECO:0000313" key="9">
    <source>
        <dbReference type="EMBL" id="SDZ00805.1"/>
    </source>
</evidence>
<evidence type="ECO:0000256" key="2">
    <source>
        <dbReference type="ARBA" id="ARBA00012247"/>
    </source>
</evidence>
<dbReference type="GO" id="GO:0042597">
    <property type="term" value="C:periplasmic space"/>
    <property type="evidence" value="ECO:0007669"/>
    <property type="project" value="TreeGrafter"/>
</dbReference>
<protein>
    <recommendedName>
        <fullName evidence="2">glycerophosphodiester phosphodiesterase</fullName>
        <ecNumber evidence="2">3.1.4.46</ecNumber>
    </recommendedName>
</protein>
<dbReference type="OrthoDB" id="9758957at2"/>
<evidence type="ECO:0000256" key="5">
    <source>
        <dbReference type="ARBA" id="ARBA00022801"/>
    </source>
</evidence>
<accession>A0A1H3PJ15</accession>
<keyword evidence="3 7" id="KW-0732">Signal</keyword>
<dbReference type="Proteomes" id="UP000198921">
    <property type="component" value="Unassembled WGS sequence"/>
</dbReference>
<evidence type="ECO:0000256" key="6">
    <source>
        <dbReference type="ARBA" id="ARBA00047512"/>
    </source>
</evidence>